<evidence type="ECO:0000313" key="1">
    <source>
        <dbReference type="EMBL" id="MPM64839.1"/>
    </source>
</evidence>
<protein>
    <submittedName>
        <fullName evidence="1">Uncharacterized protein</fullName>
    </submittedName>
</protein>
<organism evidence="1">
    <name type="scientific">bioreactor metagenome</name>
    <dbReference type="NCBI Taxonomy" id="1076179"/>
    <lineage>
        <taxon>unclassified sequences</taxon>
        <taxon>metagenomes</taxon>
        <taxon>ecological metagenomes</taxon>
    </lineage>
</organism>
<accession>A0A645BH91</accession>
<reference evidence="1" key="1">
    <citation type="submission" date="2019-08" db="EMBL/GenBank/DDBJ databases">
        <authorList>
            <person name="Kucharzyk K."/>
            <person name="Murdoch R.W."/>
            <person name="Higgins S."/>
            <person name="Loffler F."/>
        </authorList>
    </citation>
    <scope>NUCLEOTIDE SEQUENCE</scope>
</reference>
<comment type="caution">
    <text evidence="1">The sequence shown here is derived from an EMBL/GenBank/DDBJ whole genome shotgun (WGS) entry which is preliminary data.</text>
</comment>
<dbReference type="EMBL" id="VSSQ01020179">
    <property type="protein sequence ID" value="MPM64839.1"/>
    <property type="molecule type" value="Genomic_DNA"/>
</dbReference>
<dbReference type="AlphaFoldDB" id="A0A645BH91"/>
<gene>
    <name evidence="1" type="ORF">SDC9_111730</name>
</gene>
<sequence length="83" mass="9219">MRLAVGCIQRERGDEIIVGPSLLSGRSPCLFRQVLCGVFAHFNRLHHLADDSVGHNEHRVTVPVSKVKGLTRKLYRLLNVAGC</sequence>
<name>A0A645BH91_9ZZZZ</name>
<proteinExistence type="predicted"/>